<keyword evidence="1" id="KW-0732">Signal</keyword>
<feature type="signal peptide" evidence="1">
    <location>
        <begin position="1"/>
        <end position="18"/>
    </location>
</feature>
<organism evidence="3 4">
    <name type="scientific">Psylliodes chrysocephalus</name>
    <dbReference type="NCBI Taxonomy" id="3402493"/>
    <lineage>
        <taxon>Eukaryota</taxon>
        <taxon>Metazoa</taxon>
        <taxon>Ecdysozoa</taxon>
        <taxon>Arthropoda</taxon>
        <taxon>Hexapoda</taxon>
        <taxon>Insecta</taxon>
        <taxon>Pterygota</taxon>
        <taxon>Neoptera</taxon>
        <taxon>Endopterygota</taxon>
        <taxon>Coleoptera</taxon>
        <taxon>Polyphaga</taxon>
        <taxon>Cucujiformia</taxon>
        <taxon>Chrysomeloidea</taxon>
        <taxon>Chrysomelidae</taxon>
        <taxon>Galerucinae</taxon>
        <taxon>Alticini</taxon>
        <taxon>Psylliodes</taxon>
    </lineage>
</organism>
<dbReference type="Pfam" id="PF05699">
    <property type="entry name" value="Dimer_Tnp_hAT"/>
    <property type="match status" value="1"/>
</dbReference>
<dbReference type="Proteomes" id="UP001153636">
    <property type="component" value="Chromosome 1"/>
</dbReference>
<dbReference type="OrthoDB" id="6611240at2759"/>
<keyword evidence="4" id="KW-1185">Reference proteome</keyword>
<dbReference type="EMBL" id="OV651813">
    <property type="protein sequence ID" value="CAH1099415.1"/>
    <property type="molecule type" value="Genomic_DNA"/>
</dbReference>
<gene>
    <name evidence="3" type="ORF">PSYICH_LOCUS701</name>
</gene>
<dbReference type="InterPro" id="IPR008906">
    <property type="entry name" value="HATC_C_dom"/>
</dbReference>
<evidence type="ECO:0000313" key="3">
    <source>
        <dbReference type="EMBL" id="CAH1099415.1"/>
    </source>
</evidence>
<sequence>MDLIFFLYFLITTGLNKSLFEVVKLCELVLAIPATSASVEQSFSALKRIKRFIRNSTSEDRLSNFAPISIEKQLVKQFSENPKFYDDVIDKFAAIEDRRSKNK</sequence>
<evidence type="ECO:0000313" key="4">
    <source>
        <dbReference type="Proteomes" id="UP001153636"/>
    </source>
</evidence>
<feature type="domain" description="HAT C-terminal dimerisation" evidence="2">
    <location>
        <begin position="23"/>
        <end position="73"/>
    </location>
</feature>
<dbReference type="PANTHER" id="PTHR45749">
    <property type="match status" value="1"/>
</dbReference>
<dbReference type="PANTHER" id="PTHR45749:SF21">
    <property type="entry name" value="DUF4371 DOMAIN-CONTAINING PROTEIN"/>
    <property type="match status" value="1"/>
</dbReference>
<feature type="chain" id="PRO_5040244703" description="HAT C-terminal dimerisation domain-containing protein" evidence="1">
    <location>
        <begin position="19"/>
        <end position="103"/>
    </location>
</feature>
<evidence type="ECO:0000256" key="1">
    <source>
        <dbReference type="SAM" id="SignalP"/>
    </source>
</evidence>
<dbReference type="GO" id="GO:0046983">
    <property type="term" value="F:protein dimerization activity"/>
    <property type="evidence" value="ECO:0007669"/>
    <property type="project" value="InterPro"/>
</dbReference>
<reference evidence="3" key="1">
    <citation type="submission" date="2022-01" db="EMBL/GenBank/DDBJ databases">
        <authorList>
            <person name="King R."/>
        </authorList>
    </citation>
    <scope>NUCLEOTIDE SEQUENCE</scope>
</reference>
<protein>
    <recommendedName>
        <fullName evidence="2">HAT C-terminal dimerisation domain-containing protein</fullName>
    </recommendedName>
</protein>
<proteinExistence type="predicted"/>
<dbReference type="AlphaFoldDB" id="A0A9P0CGD6"/>
<evidence type="ECO:0000259" key="2">
    <source>
        <dbReference type="Pfam" id="PF05699"/>
    </source>
</evidence>
<name>A0A9P0CGD6_9CUCU</name>
<accession>A0A9P0CGD6</accession>